<proteinExistence type="predicted"/>
<dbReference type="Proteomes" id="UP001413721">
    <property type="component" value="Unassembled WGS sequence"/>
</dbReference>
<dbReference type="Pfam" id="PF05114">
    <property type="entry name" value="MbnB_TglH_ChrH"/>
    <property type="match status" value="1"/>
</dbReference>
<accession>A0ABU9YQS6</accession>
<dbReference type="SUPFAM" id="SSF51658">
    <property type="entry name" value="Xylose isomerase-like"/>
    <property type="match status" value="1"/>
</dbReference>
<dbReference type="EMBL" id="JBBKTW010000010">
    <property type="protein sequence ID" value="MEN2991170.1"/>
    <property type="molecule type" value="Genomic_DNA"/>
</dbReference>
<comment type="caution">
    <text evidence="1">The sequence shown here is derived from an EMBL/GenBank/DDBJ whole genome shotgun (WGS) entry which is preliminary data.</text>
</comment>
<dbReference type="PANTHER" id="PTHR42194:SF1">
    <property type="entry name" value="UPF0276 PROTEIN HI_1600"/>
    <property type="match status" value="1"/>
</dbReference>
<evidence type="ECO:0000313" key="1">
    <source>
        <dbReference type="EMBL" id="MEN2991170.1"/>
    </source>
</evidence>
<protein>
    <submittedName>
        <fullName evidence="1">DUF692 domain-containing protein</fullName>
    </submittedName>
</protein>
<dbReference type="PANTHER" id="PTHR42194">
    <property type="entry name" value="UPF0276 PROTEIN HI_1600"/>
    <property type="match status" value="1"/>
</dbReference>
<dbReference type="NCBIfam" id="NF003818">
    <property type="entry name" value="PRK05409.1"/>
    <property type="match status" value="1"/>
</dbReference>
<organism evidence="1 2">
    <name type="scientific">Tistrella arctica</name>
    <dbReference type="NCBI Taxonomy" id="3133430"/>
    <lineage>
        <taxon>Bacteria</taxon>
        <taxon>Pseudomonadati</taxon>
        <taxon>Pseudomonadota</taxon>
        <taxon>Alphaproteobacteria</taxon>
        <taxon>Geminicoccales</taxon>
        <taxon>Geminicoccaceae</taxon>
        <taxon>Tistrella</taxon>
    </lineage>
</organism>
<dbReference type="Gene3D" id="3.20.20.150">
    <property type="entry name" value="Divalent-metal-dependent TIM barrel enzymes"/>
    <property type="match status" value="1"/>
</dbReference>
<sequence length="297" mass="31804">MPRKAGIGLRTPHLHRLLDTADMGPNPIIPPWVEVHAENYMSARPGAAPHPRARHLEQIRALMPVSLHGVGLSLGSAGGIDHDHLRRLADLVDRIEPAAVSEHASWCRTADGWVDDLLPVPMTTAGLTVLAGNIGRAQDVLKRPLLIENPSSYMPLAHDMDEPAFLAELVRRTGCGLLLDVNNIQVSAVNLGADAAAWLDAMPFAAVGEIHIAGHAVDADPDDPYGPPLLIDDHGHPVSDPVWDLLDRALARTGPVPVLLERDTNLPEFEVLMAEAARAGRAIDATCGTHQIIEAAS</sequence>
<keyword evidence="2" id="KW-1185">Reference proteome</keyword>
<evidence type="ECO:0000313" key="2">
    <source>
        <dbReference type="Proteomes" id="UP001413721"/>
    </source>
</evidence>
<name>A0ABU9YQS6_9PROT</name>
<dbReference type="InterPro" id="IPR007801">
    <property type="entry name" value="MbnB/TglH/ChrH"/>
</dbReference>
<reference evidence="1 2" key="1">
    <citation type="submission" date="2024-03" db="EMBL/GenBank/DDBJ databases">
        <title>High-quality draft genome sequencing of Tistrella sp. BH-R2-4.</title>
        <authorList>
            <person name="Dong C."/>
        </authorList>
    </citation>
    <scope>NUCLEOTIDE SEQUENCE [LARGE SCALE GENOMIC DNA]</scope>
    <source>
        <strain evidence="1 2">BH-R2-4</strain>
    </source>
</reference>
<gene>
    <name evidence="1" type="ORF">WG926_22850</name>
</gene>
<dbReference type="InterPro" id="IPR036237">
    <property type="entry name" value="Xyl_isomerase-like_sf"/>
</dbReference>